<dbReference type="Proteomes" id="UP000317881">
    <property type="component" value="Unassembled WGS sequence"/>
</dbReference>
<organism evidence="1 2">
    <name type="scientific">Streptomyces spinoverrucosus</name>
    <dbReference type="NCBI Taxonomy" id="284043"/>
    <lineage>
        <taxon>Bacteria</taxon>
        <taxon>Bacillati</taxon>
        <taxon>Actinomycetota</taxon>
        <taxon>Actinomycetes</taxon>
        <taxon>Kitasatosporales</taxon>
        <taxon>Streptomycetaceae</taxon>
        <taxon>Streptomyces</taxon>
    </lineage>
</organism>
<keyword evidence="2" id="KW-1185">Reference proteome</keyword>
<dbReference type="AlphaFoldDB" id="A0A4Y3VWS7"/>
<protein>
    <submittedName>
        <fullName evidence="1">Uncharacterized protein</fullName>
    </submittedName>
</protein>
<dbReference type="RefSeq" id="WP_141316385.1">
    <property type="nucleotide sequence ID" value="NZ_BJND01000136.1"/>
</dbReference>
<accession>A0A4Y3VWS7</accession>
<name>A0A4Y3VWS7_9ACTN</name>
<evidence type="ECO:0000313" key="1">
    <source>
        <dbReference type="EMBL" id="GEC10678.1"/>
    </source>
</evidence>
<evidence type="ECO:0000313" key="2">
    <source>
        <dbReference type="Proteomes" id="UP000317881"/>
    </source>
</evidence>
<reference evidence="1 2" key="1">
    <citation type="submission" date="2019-06" db="EMBL/GenBank/DDBJ databases">
        <title>Whole genome shotgun sequence of Streptomyces spinoverrucosus NBRC 14228.</title>
        <authorList>
            <person name="Hosoyama A."/>
            <person name="Uohara A."/>
            <person name="Ohji S."/>
            <person name="Ichikawa N."/>
        </authorList>
    </citation>
    <scope>NUCLEOTIDE SEQUENCE [LARGE SCALE GENOMIC DNA]</scope>
    <source>
        <strain evidence="1 2">NBRC 14228</strain>
    </source>
</reference>
<comment type="caution">
    <text evidence="1">The sequence shown here is derived from an EMBL/GenBank/DDBJ whole genome shotgun (WGS) entry which is preliminary data.</text>
</comment>
<sequence length="722" mass="80497">MFSTNPNWAPKYIPEGRFPDGVLDCFRKADGQWLALYAEYLGQQTNVEDFRALDYFDHIQHVYNNYRSSNRQMDPMHGKFPLLAEGKDKDVVAQVEEIAKVLQDETWVSFKETIEIARKLNLDSGGRETGSSRLQSELAAAQGQQLSLRQQAEETFRLRDATFVSAKALFETIAAFKELGEQGGLAPSVMNLGDLSKLEKKARKRLTTLLEASQEIADASRDNSCDQFDAARARLEPAVAGYFHVKRSVLEHIYRSIKADANINREKAFAVNHPTAARFTVALKGISTACGVAAAVMAFTTGPLAVVPAAISAASGLAANALNSYYQSQDKDSQGLRAAGRPPARRGKLNDFEGPVDDKIRLAEAKTAAARKGGGIALKVLKKVNDTFEFELVGTSETFSALSQAANIATTAASTVIQGFNLPLRVYELVMSSTRLTYEELREVARYVEIQDLGKHAQDHRFEREVLTDTAINATKDTETRGLLLKAAQNFDQEGRWYQFKKTSYWVEGPQHCTVQSFSGTEFVSSGVRFAKGEDVRGTTTVRWKYDGNSIVIIDLPEVDTEEPDFPGQHKKLQDWANGSWRRTVVYGLANDLMQQGDDGRVEIRGPHAPEWMTLQVSLWNDFQARCYSAYMTLMARHFRDVDLEITMVNGSTYNSLSELLSDTSLFVPEFHGDDVSVLKLRSELELDDTKKRELSLKAAYYNRRSGSPHLADDEWPELPAA</sequence>
<dbReference type="EMBL" id="BJND01000136">
    <property type="protein sequence ID" value="GEC10678.1"/>
    <property type="molecule type" value="Genomic_DNA"/>
</dbReference>
<proteinExistence type="predicted"/>
<gene>
    <name evidence="1" type="ORF">SSP24_83330</name>
</gene>